<sequence>MIDTPGARRLNDSRGSGLGVEVAMGMSMSLPRPLSAGVKTTPRGCDISGHVQQLVATHGRSPQTDMPMETGHAAGHGEQCIEGTREAVHHIK</sequence>
<evidence type="ECO:0000313" key="2">
    <source>
        <dbReference type="Proteomes" id="UP000000304"/>
    </source>
</evidence>
<reference evidence="1 2" key="1">
    <citation type="journal article" date="2007" name="Nature">
        <title>Evolution of genes and genomes on the Drosophila phylogeny.</title>
        <authorList>
            <consortium name="Drosophila 12 Genomes Consortium"/>
            <person name="Clark A.G."/>
            <person name="Eisen M.B."/>
            <person name="Smith D.R."/>
            <person name="Bergman C.M."/>
            <person name="Oliver B."/>
            <person name="Markow T.A."/>
            <person name="Kaufman T.C."/>
            <person name="Kellis M."/>
            <person name="Gelbart W."/>
            <person name="Iyer V.N."/>
            <person name="Pollard D.A."/>
            <person name="Sackton T.B."/>
            <person name="Larracuente A.M."/>
            <person name="Singh N.D."/>
            <person name="Abad J.P."/>
            <person name="Abt D.N."/>
            <person name="Adryan B."/>
            <person name="Aguade M."/>
            <person name="Akashi H."/>
            <person name="Anderson W.W."/>
            <person name="Aquadro C.F."/>
            <person name="Ardell D.H."/>
            <person name="Arguello R."/>
            <person name="Artieri C.G."/>
            <person name="Barbash D.A."/>
            <person name="Barker D."/>
            <person name="Barsanti P."/>
            <person name="Batterham P."/>
            <person name="Batzoglou S."/>
            <person name="Begun D."/>
            <person name="Bhutkar A."/>
            <person name="Blanco E."/>
            <person name="Bosak S.A."/>
            <person name="Bradley R.K."/>
            <person name="Brand A.D."/>
            <person name="Brent M.R."/>
            <person name="Brooks A.N."/>
            <person name="Brown R.H."/>
            <person name="Butlin R.K."/>
            <person name="Caggese C."/>
            <person name="Calvi B.R."/>
            <person name="Bernardo de Carvalho A."/>
            <person name="Caspi A."/>
            <person name="Castrezana S."/>
            <person name="Celniker S.E."/>
            <person name="Chang J.L."/>
            <person name="Chapple C."/>
            <person name="Chatterji S."/>
            <person name="Chinwalla A."/>
            <person name="Civetta A."/>
            <person name="Clifton S.W."/>
            <person name="Comeron J.M."/>
            <person name="Costello J.C."/>
            <person name="Coyne J.A."/>
            <person name="Daub J."/>
            <person name="David R.G."/>
            <person name="Delcher A.L."/>
            <person name="Delehaunty K."/>
            <person name="Do C.B."/>
            <person name="Ebling H."/>
            <person name="Edwards K."/>
            <person name="Eickbush T."/>
            <person name="Evans J.D."/>
            <person name="Filipski A."/>
            <person name="Findeiss S."/>
            <person name="Freyhult E."/>
            <person name="Fulton L."/>
            <person name="Fulton R."/>
            <person name="Garcia A.C."/>
            <person name="Gardiner A."/>
            <person name="Garfield D.A."/>
            <person name="Garvin B.E."/>
            <person name="Gibson G."/>
            <person name="Gilbert D."/>
            <person name="Gnerre S."/>
            <person name="Godfrey J."/>
            <person name="Good R."/>
            <person name="Gotea V."/>
            <person name="Gravely B."/>
            <person name="Greenberg A.J."/>
            <person name="Griffiths-Jones S."/>
            <person name="Gross S."/>
            <person name="Guigo R."/>
            <person name="Gustafson E.A."/>
            <person name="Haerty W."/>
            <person name="Hahn M.W."/>
            <person name="Halligan D.L."/>
            <person name="Halpern A.L."/>
            <person name="Halter G.M."/>
            <person name="Han M.V."/>
            <person name="Heger A."/>
            <person name="Hillier L."/>
            <person name="Hinrichs A.S."/>
            <person name="Holmes I."/>
            <person name="Hoskins R.A."/>
            <person name="Hubisz M.J."/>
            <person name="Hultmark D."/>
            <person name="Huntley M.A."/>
            <person name="Jaffe D.B."/>
            <person name="Jagadeeshan S."/>
            <person name="Jeck W.R."/>
            <person name="Johnson J."/>
            <person name="Jones C.D."/>
            <person name="Jordan W.C."/>
            <person name="Karpen G.H."/>
            <person name="Kataoka E."/>
            <person name="Keightley P.D."/>
            <person name="Kheradpour P."/>
            <person name="Kirkness E.F."/>
            <person name="Koerich L.B."/>
            <person name="Kristiansen K."/>
            <person name="Kudrna D."/>
            <person name="Kulathinal R.J."/>
            <person name="Kumar S."/>
            <person name="Kwok R."/>
            <person name="Lander E."/>
            <person name="Langley C.H."/>
            <person name="Lapoint R."/>
            <person name="Lazzaro B.P."/>
            <person name="Lee S.J."/>
            <person name="Levesque L."/>
            <person name="Li R."/>
            <person name="Lin C.F."/>
            <person name="Lin M.F."/>
            <person name="Lindblad-Toh K."/>
            <person name="Llopart A."/>
            <person name="Long M."/>
            <person name="Low L."/>
            <person name="Lozovsky E."/>
            <person name="Lu J."/>
            <person name="Luo M."/>
            <person name="Machado C.A."/>
            <person name="Makalowski W."/>
            <person name="Marzo M."/>
            <person name="Matsuda M."/>
            <person name="Matzkin L."/>
            <person name="McAllister B."/>
            <person name="McBride C.S."/>
            <person name="McKernan B."/>
            <person name="McKernan K."/>
            <person name="Mendez-Lago M."/>
            <person name="Minx P."/>
            <person name="Mollenhauer M.U."/>
            <person name="Montooth K."/>
            <person name="Mount S.M."/>
            <person name="Mu X."/>
            <person name="Myers E."/>
            <person name="Negre B."/>
            <person name="Newfeld S."/>
            <person name="Nielsen R."/>
            <person name="Noor M.A."/>
            <person name="O'Grady P."/>
            <person name="Pachter L."/>
            <person name="Papaceit M."/>
            <person name="Parisi M.J."/>
            <person name="Parisi M."/>
            <person name="Parts L."/>
            <person name="Pedersen J.S."/>
            <person name="Pesole G."/>
            <person name="Phillippy A.M."/>
            <person name="Ponting C.P."/>
            <person name="Pop M."/>
            <person name="Porcelli D."/>
            <person name="Powell J.R."/>
            <person name="Prohaska S."/>
            <person name="Pruitt K."/>
            <person name="Puig M."/>
            <person name="Quesneville H."/>
            <person name="Ram K.R."/>
            <person name="Rand D."/>
            <person name="Rasmussen M.D."/>
            <person name="Reed L.K."/>
            <person name="Reenan R."/>
            <person name="Reily A."/>
            <person name="Remington K.A."/>
            <person name="Rieger T.T."/>
            <person name="Ritchie M.G."/>
            <person name="Robin C."/>
            <person name="Rogers Y.H."/>
            <person name="Rohde C."/>
            <person name="Rozas J."/>
            <person name="Rubenfield M.J."/>
            <person name="Ruiz A."/>
            <person name="Russo S."/>
            <person name="Salzberg S.L."/>
            <person name="Sanchez-Gracia A."/>
            <person name="Saranga D.J."/>
            <person name="Sato H."/>
            <person name="Schaeffer S.W."/>
            <person name="Schatz M.C."/>
            <person name="Schlenke T."/>
            <person name="Schwartz R."/>
            <person name="Segarra C."/>
            <person name="Singh R.S."/>
            <person name="Sirot L."/>
            <person name="Sirota M."/>
            <person name="Sisneros N.B."/>
            <person name="Smith C.D."/>
            <person name="Smith T.F."/>
            <person name="Spieth J."/>
            <person name="Stage D.E."/>
            <person name="Stark A."/>
            <person name="Stephan W."/>
            <person name="Strausberg R.L."/>
            <person name="Strempel S."/>
            <person name="Sturgill D."/>
            <person name="Sutton G."/>
            <person name="Sutton G.G."/>
            <person name="Tao W."/>
            <person name="Teichmann S."/>
            <person name="Tobari Y.N."/>
            <person name="Tomimura Y."/>
            <person name="Tsolas J.M."/>
            <person name="Valente V.L."/>
            <person name="Venter E."/>
            <person name="Venter J.C."/>
            <person name="Vicario S."/>
            <person name="Vieira F.G."/>
            <person name="Vilella A.J."/>
            <person name="Villasante A."/>
            <person name="Walenz B."/>
            <person name="Wang J."/>
            <person name="Wasserman M."/>
            <person name="Watts T."/>
            <person name="Wilson D."/>
            <person name="Wilson R.K."/>
            <person name="Wing R.A."/>
            <person name="Wolfner M.F."/>
            <person name="Wong A."/>
            <person name="Wong G.K."/>
            <person name="Wu C.I."/>
            <person name="Wu G."/>
            <person name="Yamamoto D."/>
            <person name="Yang H.P."/>
            <person name="Yang S.P."/>
            <person name="Yorke J.A."/>
            <person name="Yoshida K."/>
            <person name="Zdobnov E."/>
            <person name="Zhang P."/>
            <person name="Zhang Y."/>
            <person name="Zimin A.V."/>
            <person name="Baldwin J."/>
            <person name="Abdouelleil A."/>
            <person name="Abdulkadir J."/>
            <person name="Abebe A."/>
            <person name="Abera B."/>
            <person name="Abreu J."/>
            <person name="Acer S.C."/>
            <person name="Aftuck L."/>
            <person name="Alexander A."/>
            <person name="An P."/>
            <person name="Anderson E."/>
            <person name="Anderson S."/>
            <person name="Arachi H."/>
            <person name="Azer M."/>
            <person name="Bachantsang P."/>
            <person name="Barry A."/>
            <person name="Bayul T."/>
            <person name="Berlin A."/>
            <person name="Bessette D."/>
            <person name="Bloom T."/>
            <person name="Blye J."/>
            <person name="Boguslavskiy L."/>
            <person name="Bonnet C."/>
            <person name="Boukhgalter B."/>
            <person name="Bourzgui I."/>
            <person name="Brown A."/>
            <person name="Cahill P."/>
            <person name="Channer S."/>
            <person name="Cheshatsang Y."/>
            <person name="Chuda L."/>
            <person name="Citroen M."/>
            <person name="Collymore A."/>
            <person name="Cooke P."/>
            <person name="Costello M."/>
            <person name="D'Aco K."/>
            <person name="Daza R."/>
            <person name="De Haan G."/>
            <person name="DeGray S."/>
            <person name="DeMaso C."/>
            <person name="Dhargay N."/>
            <person name="Dooley K."/>
            <person name="Dooley E."/>
            <person name="Doricent M."/>
            <person name="Dorje P."/>
            <person name="Dorjee K."/>
            <person name="Dupes A."/>
            <person name="Elong R."/>
            <person name="Falk J."/>
            <person name="Farina A."/>
            <person name="Faro S."/>
            <person name="Ferguson D."/>
            <person name="Fisher S."/>
            <person name="Foley C.D."/>
            <person name="Franke A."/>
            <person name="Friedrich D."/>
            <person name="Gadbois L."/>
            <person name="Gearin G."/>
            <person name="Gearin C.R."/>
            <person name="Giannoukos G."/>
            <person name="Goode T."/>
            <person name="Graham J."/>
            <person name="Grandbois E."/>
            <person name="Grewal S."/>
            <person name="Gyaltsen K."/>
            <person name="Hafez N."/>
            <person name="Hagos B."/>
            <person name="Hall J."/>
            <person name="Henson C."/>
            <person name="Hollinger A."/>
            <person name="Honan T."/>
            <person name="Huard M.D."/>
            <person name="Hughes L."/>
            <person name="Hurhula B."/>
            <person name="Husby M.E."/>
            <person name="Kamat A."/>
            <person name="Kanga B."/>
            <person name="Kashin S."/>
            <person name="Khazanovich D."/>
            <person name="Kisner P."/>
            <person name="Lance K."/>
            <person name="Lara M."/>
            <person name="Lee W."/>
            <person name="Lennon N."/>
            <person name="Letendre F."/>
            <person name="LeVine R."/>
            <person name="Lipovsky A."/>
            <person name="Liu X."/>
            <person name="Liu J."/>
            <person name="Liu S."/>
            <person name="Lokyitsang T."/>
            <person name="Lokyitsang Y."/>
            <person name="Lubonja R."/>
            <person name="Lui A."/>
            <person name="MacDonald P."/>
            <person name="Magnisalis V."/>
            <person name="Maru K."/>
            <person name="Matthews C."/>
            <person name="McCusker W."/>
            <person name="McDonough S."/>
            <person name="Mehta T."/>
            <person name="Meldrim J."/>
            <person name="Meneus L."/>
            <person name="Mihai O."/>
            <person name="Mihalev A."/>
            <person name="Mihova T."/>
            <person name="Mittelman R."/>
            <person name="Mlenga V."/>
            <person name="Montmayeur A."/>
            <person name="Mulrain L."/>
            <person name="Navidi A."/>
            <person name="Naylor J."/>
            <person name="Negash T."/>
            <person name="Nguyen T."/>
            <person name="Nguyen N."/>
            <person name="Nicol R."/>
            <person name="Norbu C."/>
            <person name="Norbu N."/>
            <person name="Novod N."/>
            <person name="O'Neill B."/>
            <person name="Osman S."/>
            <person name="Markiewicz E."/>
            <person name="Oyono O.L."/>
            <person name="Patti C."/>
            <person name="Phunkhang P."/>
            <person name="Pierre F."/>
            <person name="Priest M."/>
            <person name="Raghuraman S."/>
            <person name="Rege F."/>
            <person name="Reyes R."/>
            <person name="Rise C."/>
            <person name="Rogov P."/>
            <person name="Ross K."/>
            <person name="Ryan E."/>
            <person name="Settipalli S."/>
            <person name="Shea T."/>
            <person name="Sherpa N."/>
            <person name="Shi L."/>
            <person name="Shih D."/>
            <person name="Sparrow T."/>
            <person name="Spaulding J."/>
            <person name="Stalker J."/>
            <person name="Stange-Thomann N."/>
            <person name="Stavropoulos S."/>
            <person name="Stone C."/>
            <person name="Strader C."/>
            <person name="Tesfaye S."/>
            <person name="Thomson T."/>
            <person name="Thoulutsang Y."/>
            <person name="Thoulutsang D."/>
            <person name="Topham K."/>
            <person name="Topping I."/>
            <person name="Tsamla T."/>
            <person name="Vassiliev H."/>
            <person name="Vo A."/>
            <person name="Wangchuk T."/>
            <person name="Wangdi T."/>
            <person name="Weiand M."/>
            <person name="Wilkinson J."/>
            <person name="Wilson A."/>
            <person name="Yadav S."/>
            <person name="Young G."/>
            <person name="Yu Q."/>
            <person name="Zembek L."/>
            <person name="Zhong D."/>
            <person name="Zimmer A."/>
            <person name="Zwirko Z."/>
            <person name="Jaffe D.B."/>
            <person name="Alvarez P."/>
            <person name="Brockman W."/>
            <person name="Butler J."/>
            <person name="Chin C."/>
            <person name="Gnerre S."/>
            <person name="Grabherr M."/>
            <person name="Kleber M."/>
            <person name="Mauceli E."/>
            <person name="MacCallum I."/>
        </authorList>
    </citation>
    <scope>NUCLEOTIDE SEQUENCE [LARGE SCALE GENOMIC DNA]</scope>
    <source>
        <strain evidence="2">white501</strain>
    </source>
</reference>
<protein>
    <submittedName>
        <fullName evidence="1">GD22245</fullName>
    </submittedName>
</protein>
<dbReference type="AlphaFoldDB" id="B4Q9C8"/>
<evidence type="ECO:0000313" key="1">
    <source>
        <dbReference type="EMBL" id="EDX04570.1"/>
    </source>
</evidence>
<organism evidence="1 2">
    <name type="scientific">Drosophila simulans</name>
    <name type="common">Fruit fly</name>
    <dbReference type="NCBI Taxonomy" id="7240"/>
    <lineage>
        <taxon>Eukaryota</taxon>
        <taxon>Metazoa</taxon>
        <taxon>Ecdysozoa</taxon>
        <taxon>Arthropoda</taxon>
        <taxon>Hexapoda</taxon>
        <taxon>Insecta</taxon>
        <taxon>Pterygota</taxon>
        <taxon>Neoptera</taxon>
        <taxon>Endopterygota</taxon>
        <taxon>Diptera</taxon>
        <taxon>Brachycera</taxon>
        <taxon>Muscomorpha</taxon>
        <taxon>Ephydroidea</taxon>
        <taxon>Drosophilidae</taxon>
        <taxon>Drosophila</taxon>
        <taxon>Sophophora</taxon>
    </lineage>
</organism>
<accession>B4Q9C8</accession>
<gene>
    <name evidence="1" type="primary">Dsim\GD22245</name>
    <name evidence="1" type="ORF">Dsim_GD22245</name>
</gene>
<name>B4Q9C8_DROSI</name>
<keyword evidence="2" id="KW-1185">Reference proteome</keyword>
<dbReference type="Proteomes" id="UP000000304">
    <property type="component" value="Chromosome 2L"/>
</dbReference>
<dbReference type="HOGENOM" id="CLU_2415641_0_0_1"/>
<proteinExistence type="predicted"/>
<dbReference type="EMBL" id="CM000361">
    <property type="protein sequence ID" value="EDX04570.1"/>
    <property type="molecule type" value="Genomic_DNA"/>
</dbReference>